<gene>
    <name evidence="1" type="ORF">CCR82_06135</name>
</gene>
<evidence type="ECO:0000313" key="2">
    <source>
        <dbReference type="Proteomes" id="UP001296967"/>
    </source>
</evidence>
<accession>A0AAJ0UES2</accession>
<dbReference type="SUPFAM" id="SSF47598">
    <property type="entry name" value="Ribbon-helix-helix"/>
    <property type="match status" value="1"/>
</dbReference>
<evidence type="ECO:0000313" key="1">
    <source>
        <dbReference type="EMBL" id="MBK5930115.1"/>
    </source>
</evidence>
<reference evidence="1" key="2">
    <citation type="journal article" date="2020" name="Microorganisms">
        <title>Osmotic Adaptation and Compatible Solute Biosynthesis of Phototrophic Bacteria as Revealed from Genome Analyses.</title>
        <authorList>
            <person name="Imhoff J.F."/>
            <person name="Rahn T."/>
            <person name="Kunzel S."/>
            <person name="Keller A."/>
            <person name="Neulinger S.C."/>
        </authorList>
    </citation>
    <scope>NUCLEOTIDE SEQUENCE</scope>
    <source>
        <strain evidence="1">DSM 4395</strain>
    </source>
</reference>
<evidence type="ECO:0008006" key="3">
    <source>
        <dbReference type="Google" id="ProtNLM"/>
    </source>
</evidence>
<organism evidence="1 2">
    <name type="scientific">Halochromatium salexigens</name>
    <name type="common">Chromatium salexigens</name>
    <dbReference type="NCBI Taxonomy" id="49447"/>
    <lineage>
        <taxon>Bacteria</taxon>
        <taxon>Pseudomonadati</taxon>
        <taxon>Pseudomonadota</taxon>
        <taxon>Gammaproteobacteria</taxon>
        <taxon>Chromatiales</taxon>
        <taxon>Chromatiaceae</taxon>
        <taxon>Halochromatium</taxon>
    </lineage>
</organism>
<proteinExistence type="predicted"/>
<dbReference type="RefSeq" id="WP_201244536.1">
    <property type="nucleotide sequence ID" value="NZ_NHSF01000041.1"/>
</dbReference>
<dbReference type="AlphaFoldDB" id="A0AAJ0UES2"/>
<comment type="caution">
    <text evidence="1">The sequence shown here is derived from an EMBL/GenBank/DDBJ whole genome shotgun (WGS) entry which is preliminary data.</text>
</comment>
<keyword evidence="2" id="KW-1185">Reference proteome</keyword>
<dbReference type="Proteomes" id="UP001296967">
    <property type="component" value="Unassembled WGS sequence"/>
</dbReference>
<sequence length="76" mass="8745">MTAKRLSVKKREVGHRAPDTQKLTNLVTEDDKVRLNVEMAKAKRQALKARAVMEGTTIHQLVNRLIDEYLSEKQDE</sequence>
<name>A0AAJ0UES2_HALSE</name>
<dbReference type="InterPro" id="IPR010985">
    <property type="entry name" value="Ribbon_hlx_hlx"/>
</dbReference>
<reference evidence="1" key="1">
    <citation type="submission" date="2017-05" db="EMBL/GenBank/DDBJ databases">
        <authorList>
            <person name="Imhoff J.F."/>
            <person name="Rahn T."/>
            <person name="Kuenzel S."/>
            <person name="Neulinger S.C."/>
        </authorList>
    </citation>
    <scope>NUCLEOTIDE SEQUENCE</scope>
    <source>
        <strain evidence="1">DSM 4395</strain>
    </source>
</reference>
<dbReference type="Gene3D" id="1.10.1220.10">
    <property type="entry name" value="Met repressor-like"/>
    <property type="match status" value="1"/>
</dbReference>
<dbReference type="EMBL" id="NHSF01000041">
    <property type="protein sequence ID" value="MBK5930115.1"/>
    <property type="molecule type" value="Genomic_DNA"/>
</dbReference>
<dbReference type="Pfam" id="PF09274">
    <property type="entry name" value="ParG"/>
    <property type="match status" value="1"/>
</dbReference>
<dbReference type="InterPro" id="IPR015354">
    <property type="entry name" value="DNA_partition_ParG"/>
</dbReference>
<protein>
    <recommendedName>
        <fullName evidence="3">ParG protein</fullName>
    </recommendedName>
</protein>
<dbReference type="GO" id="GO:0006355">
    <property type="term" value="P:regulation of DNA-templated transcription"/>
    <property type="evidence" value="ECO:0007669"/>
    <property type="project" value="InterPro"/>
</dbReference>
<dbReference type="InterPro" id="IPR013321">
    <property type="entry name" value="Arc_rbn_hlx_hlx"/>
</dbReference>